<evidence type="ECO:0000313" key="2">
    <source>
        <dbReference type="EMBL" id="PCI92432.1"/>
    </source>
</evidence>
<feature type="domain" description="DUF7674" evidence="1">
    <location>
        <begin position="16"/>
        <end position="125"/>
    </location>
</feature>
<reference evidence="3" key="1">
    <citation type="submission" date="2017-08" db="EMBL/GenBank/DDBJ databases">
        <title>A dynamic microbial community with high functional redundancy inhabits the cold, oxic subseafloor aquifer.</title>
        <authorList>
            <person name="Tully B.J."/>
            <person name="Wheat C.G."/>
            <person name="Glazer B.T."/>
            <person name="Huber J.A."/>
        </authorList>
    </citation>
    <scope>NUCLEOTIDE SEQUENCE [LARGE SCALE GENOMIC DNA]</scope>
</reference>
<organism evidence="2 3">
    <name type="scientific">Aerophobetes bacterium</name>
    <dbReference type="NCBI Taxonomy" id="2030807"/>
    <lineage>
        <taxon>Bacteria</taxon>
        <taxon>Candidatus Aerophobota</taxon>
    </lineage>
</organism>
<evidence type="ECO:0000259" key="1">
    <source>
        <dbReference type="Pfam" id="PF24722"/>
    </source>
</evidence>
<comment type="caution">
    <text evidence="2">The sequence shown here is derived from an EMBL/GenBank/DDBJ whole genome shotgun (WGS) entry which is preliminary data.</text>
</comment>
<evidence type="ECO:0000313" key="3">
    <source>
        <dbReference type="Proteomes" id="UP000217838"/>
    </source>
</evidence>
<dbReference type="AlphaFoldDB" id="A0A2A4YBX5"/>
<gene>
    <name evidence="2" type="ORF">COB11_07390</name>
</gene>
<protein>
    <recommendedName>
        <fullName evidence="1">DUF7674 domain-containing protein</fullName>
    </recommendedName>
</protein>
<proteinExistence type="predicted"/>
<dbReference type="Pfam" id="PF24722">
    <property type="entry name" value="DUF7674"/>
    <property type="match status" value="1"/>
</dbReference>
<dbReference type="EMBL" id="NVUU01000104">
    <property type="protein sequence ID" value="PCI92432.1"/>
    <property type="molecule type" value="Genomic_DNA"/>
</dbReference>
<sequence>MLWKNNMEPITGERCIELMKEQFPKFPSYWEAYIREHGADNGLHIQMIPFEEYTIDTIKSNDEAEMEKIFNFVEFLLCDGDDDVQTAITTSYLEYLMSKDPDEIQFASFVKYLRKNSKEYCRAWDKFTGVKTKGLWED</sequence>
<dbReference type="InterPro" id="IPR056091">
    <property type="entry name" value="DUF7674"/>
</dbReference>
<accession>A0A2A4YBX5</accession>
<dbReference type="Proteomes" id="UP000217838">
    <property type="component" value="Unassembled WGS sequence"/>
</dbReference>
<name>A0A2A4YBX5_UNCAE</name>